<evidence type="ECO:0000256" key="4">
    <source>
        <dbReference type="ARBA" id="ARBA00023002"/>
    </source>
</evidence>
<dbReference type="Pfam" id="PF05995">
    <property type="entry name" value="CDO_I"/>
    <property type="match status" value="1"/>
</dbReference>
<evidence type="ECO:0000256" key="1">
    <source>
        <dbReference type="ARBA" id="ARBA00006622"/>
    </source>
</evidence>
<keyword evidence="2 7" id="KW-0479">Metal-binding</keyword>
<dbReference type="GO" id="GO:0008198">
    <property type="term" value="F:ferrous iron binding"/>
    <property type="evidence" value="ECO:0007669"/>
    <property type="project" value="TreeGrafter"/>
</dbReference>
<dbReference type="EMBL" id="MWIP01000002">
    <property type="protein sequence ID" value="KAF1687569.1"/>
    <property type="molecule type" value="Genomic_DNA"/>
</dbReference>
<dbReference type="PANTHER" id="PTHR12918:SF1">
    <property type="entry name" value="CYSTEINE DIOXYGENASE TYPE 1"/>
    <property type="match status" value="1"/>
</dbReference>
<dbReference type="SUPFAM" id="SSF51182">
    <property type="entry name" value="RmlC-like cupins"/>
    <property type="match status" value="1"/>
</dbReference>
<dbReference type="InterPro" id="IPR010300">
    <property type="entry name" value="CDO_1"/>
</dbReference>
<evidence type="ECO:0000256" key="2">
    <source>
        <dbReference type="ARBA" id="ARBA00022723"/>
    </source>
</evidence>
<keyword evidence="10" id="KW-1185">Reference proteome</keyword>
<feature type="cross-link" description="3'-(S-cysteinyl)-tyrosine (Cys-Tyr)" evidence="6">
    <location>
        <begin position="180"/>
        <end position="245"/>
    </location>
</feature>
<dbReference type="Proteomes" id="UP000462066">
    <property type="component" value="Unassembled WGS sequence"/>
</dbReference>
<dbReference type="InterPro" id="IPR014710">
    <property type="entry name" value="RmlC-like_jellyroll"/>
</dbReference>
<keyword evidence="4" id="KW-0560">Oxidoreductase</keyword>
<feature type="binding site" evidence="7">
    <location>
        <position position="229"/>
    </location>
    <ligand>
        <name>Fe cation</name>
        <dbReference type="ChEBI" id="CHEBI:24875"/>
        <note>catalytic</note>
    </ligand>
</feature>
<name>A0A7V8GPF4_9GAMM</name>
<feature type="compositionally biased region" description="Low complexity" evidence="8">
    <location>
        <begin position="1"/>
        <end position="14"/>
    </location>
</feature>
<sequence length="283" mass="30915">MPAPTSCSRCSSSRRSPKAWPRAAPRPNSSAWNRRRATTPSWWTSPASARPCAISSAASEPAKPASPEHPRNIPRGTLRLFRKGGAPLDFLGKPKLIAALDAAVHRDDGLGAVTGAVAAALAALAADPGFRLPPAVARPLGDRYARRELHASPSHGYSVVAMAWAPGQGTPIHDHDGAWCVECVWQGRLRIDDYAPVARDGRRWRFARHATAVLDTGRASRLLSPQEYHAVHNPGAEVAVSVHVYQRRLRHCHVYLPENPHVVEGEGWLIRREHPLLTEPDPR</sequence>
<evidence type="ECO:0000313" key="9">
    <source>
        <dbReference type="EMBL" id="KAF1687569.1"/>
    </source>
</evidence>
<evidence type="ECO:0000256" key="7">
    <source>
        <dbReference type="PIRSR" id="PIRSR610300-51"/>
    </source>
</evidence>
<dbReference type="Gene3D" id="2.60.120.10">
    <property type="entry name" value="Jelly Rolls"/>
    <property type="match status" value="1"/>
</dbReference>
<feature type="compositionally biased region" description="Low complexity" evidence="8">
    <location>
        <begin position="55"/>
        <end position="65"/>
    </location>
</feature>
<keyword evidence="5 7" id="KW-0408">Iron</keyword>
<feature type="binding site" evidence="7">
    <location>
        <position position="173"/>
    </location>
    <ligand>
        <name>Fe cation</name>
        <dbReference type="ChEBI" id="CHEBI:24875"/>
        <note>catalytic</note>
    </ligand>
</feature>
<comment type="similarity">
    <text evidence="1">Belongs to the cysteine dioxygenase family.</text>
</comment>
<feature type="compositionally biased region" description="Polar residues" evidence="8">
    <location>
        <begin position="27"/>
        <end position="47"/>
    </location>
</feature>
<evidence type="ECO:0008006" key="11">
    <source>
        <dbReference type="Google" id="ProtNLM"/>
    </source>
</evidence>
<comment type="caution">
    <text evidence="9">The sequence shown here is derived from an EMBL/GenBank/DDBJ whole genome shotgun (WGS) entry which is preliminary data.</text>
</comment>
<reference evidence="9 10" key="1">
    <citation type="submission" date="2017-10" db="EMBL/GenBank/DDBJ databases">
        <title>Whole genome sequencing of Pseudoxanthomonas broegbernensis DSM 12573(T).</title>
        <authorList>
            <person name="Kumar S."/>
            <person name="Bansal K."/>
            <person name="Kaur A."/>
            <person name="Patil P."/>
            <person name="Sharma S."/>
            <person name="Patil P.B."/>
        </authorList>
    </citation>
    <scope>NUCLEOTIDE SEQUENCE [LARGE SCALE GENOMIC DNA]</scope>
    <source>
        <strain evidence="9 10">DSM 12573</strain>
    </source>
</reference>
<feature type="region of interest" description="Disordered" evidence="8">
    <location>
        <begin position="1"/>
        <end position="75"/>
    </location>
</feature>
<evidence type="ECO:0000313" key="10">
    <source>
        <dbReference type="Proteomes" id="UP000462066"/>
    </source>
</evidence>
<proteinExistence type="inferred from homology"/>
<dbReference type="CDD" id="cd10548">
    <property type="entry name" value="cupin_CDO"/>
    <property type="match status" value="1"/>
</dbReference>
<feature type="binding site" evidence="7">
    <location>
        <position position="175"/>
    </location>
    <ligand>
        <name>Fe cation</name>
        <dbReference type="ChEBI" id="CHEBI:24875"/>
        <note>catalytic</note>
    </ligand>
</feature>
<evidence type="ECO:0000256" key="6">
    <source>
        <dbReference type="PIRSR" id="PIRSR610300-50"/>
    </source>
</evidence>
<keyword evidence="3" id="KW-0223">Dioxygenase</keyword>
<evidence type="ECO:0000256" key="8">
    <source>
        <dbReference type="SAM" id="MobiDB-lite"/>
    </source>
</evidence>
<dbReference type="InterPro" id="IPR011051">
    <property type="entry name" value="RmlC_Cupin_sf"/>
</dbReference>
<evidence type="ECO:0000256" key="5">
    <source>
        <dbReference type="ARBA" id="ARBA00023004"/>
    </source>
</evidence>
<dbReference type="GO" id="GO:0016702">
    <property type="term" value="F:oxidoreductase activity, acting on single donors with incorporation of molecular oxygen, incorporation of two atoms of oxygen"/>
    <property type="evidence" value="ECO:0007669"/>
    <property type="project" value="InterPro"/>
</dbReference>
<dbReference type="AlphaFoldDB" id="A0A7V8GPF4"/>
<organism evidence="9 10">
    <name type="scientific">Pseudoxanthomonas broegbernensis</name>
    <dbReference type="NCBI Taxonomy" id="83619"/>
    <lineage>
        <taxon>Bacteria</taxon>
        <taxon>Pseudomonadati</taxon>
        <taxon>Pseudomonadota</taxon>
        <taxon>Gammaproteobacteria</taxon>
        <taxon>Lysobacterales</taxon>
        <taxon>Lysobacteraceae</taxon>
        <taxon>Pseudoxanthomonas</taxon>
    </lineage>
</organism>
<dbReference type="PANTHER" id="PTHR12918">
    <property type="entry name" value="CYSTEINE DIOXYGENASE"/>
    <property type="match status" value="1"/>
</dbReference>
<gene>
    <name evidence="9" type="ORF">B1992_02590</name>
</gene>
<evidence type="ECO:0000256" key="3">
    <source>
        <dbReference type="ARBA" id="ARBA00022964"/>
    </source>
</evidence>
<protein>
    <recommendedName>
        <fullName evidence="11">Cysteine dioxygenase</fullName>
    </recommendedName>
</protein>
<accession>A0A7V8GPF4</accession>
<keyword evidence="6" id="KW-0883">Thioether bond</keyword>